<evidence type="ECO:0000313" key="2">
    <source>
        <dbReference type="Proteomes" id="UP000027644"/>
    </source>
</evidence>
<dbReference type="AlphaFoldDB" id="A0A074W0Z9"/>
<dbReference type="Proteomes" id="UP000027644">
    <property type="component" value="Unassembled WGS sequence"/>
</dbReference>
<dbReference type="EMBL" id="AVQL01000435">
    <property type="protein sequence ID" value="KEQ01144.1"/>
    <property type="molecule type" value="Genomic_DNA"/>
</dbReference>
<reference evidence="1 2" key="1">
    <citation type="journal article" date="2014" name="PLoS Genet.">
        <title>Hidden diversity in honey bee gut symbionts detected by single-cell genomics.</title>
        <authorList>
            <person name="Engel P."/>
            <person name="Stepanauskas R."/>
            <person name="Moran N."/>
        </authorList>
    </citation>
    <scope>NUCLEOTIDE SEQUENCE [LARGE SCALE GENOMIC DNA]</scope>
    <source>
        <strain evidence="1 2">SCGC AB-598-J21</strain>
    </source>
</reference>
<evidence type="ECO:0000313" key="1">
    <source>
        <dbReference type="EMBL" id="KEQ01144.1"/>
    </source>
</evidence>
<proteinExistence type="predicted"/>
<accession>A0A074W0Z9</accession>
<protein>
    <submittedName>
        <fullName evidence="1">Hemolytic enterotoxin (HBL)</fullName>
    </submittedName>
</protein>
<comment type="caution">
    <text evidence="1">The sequence shown here is derived from an EMBL/GenBank/DDBJ whole genome shotgun (WGS) entry which is preliminary data.</text>
</comment>
<sequence>MNNNDEYKVMNKQLQDGFNALAILMNNQTQSQEDIKNAVERSMQLHQTIEHTVRQFIQDVPNTIKGAAETSANIVSTKVIGDYKNLIKKPNKPHIP</sequence>
<name>A0A074W0Z9_9NEIS</name>
<gene>
    <name evidence="1" type="ORF">SASC598J21_010840</name>
</gene>
<organism evidence="1 2">
    <name type="scientific">Snodgrassella alvi SCGC AB-598-J21</name>
    <dbReference type="NCBI Taxonomy" id="1385367"/>
    <lineage>
        <taxon>Bacteria</taxon>
        <taxon>Pseudomonadati</taxon>
        <taxon>Pseudomonadota</taxon>
        <taxon>Betaproteobacteria</taxon>
        <taxon>Neisseriales</taxon>
        <taxon>Neisseriaceae</taxon>
        <taxon>Snodgrassella</taxon>
    </lineage>
</organism>